<dbReference type="Proteomes" id="UP000050786">
    <property type="component" value="Unassembled WGS sequence"/>
</dbReference>
<dbReference type="AlphaFoldDB" id="A0A0N7LNY1"/>
<organism evidence="1 2">
    <name type="scientific">Ruegeria atlantica</name>
    <dbReference type="NCBI Taxonomy" id="81569"/>
    <lineage>
        <taxon>Bacteria</taxon>
        <taxon>Pseudomonadati</taxon>
        <taxon>Pseudomonadota</taxon>
        <taxon>Alphaproteobacteria</taxon>
        <taxon>Rhodobacterales</taxon>
        <taxon>Roseobacteraceae</taxon>
        <taxon>Ruegeria</taxon>
    </lineage>
</organism>
<protein>
    <submittedName>
        <fullName evidence="1">Uncharacterized protein</fullName>
    </submittedName>
</protein>
<evidence type="ECO:0000313" key="2">
    <source>
        <dbReference type="Proteomes" id="UP000050786"/>
    </source>
</evidence>
<dbReference type="EMBL" id="CYPS01000039">
    <property type="protein sequence ID" value="CUH43684.1"/>
    <property type="molecule type" value="Genomic_DNA"/>
</dbReference>
<reference evidence="2" key="1">
    <citation type="submission" date="2015-09" db="EMBL/GenBank/DDBJ databases">
        <authorList>
            <person name="Rodrigo-Torres L."/>
            <person name="Arahal D.R."/>
        </authorList>
    </citation>
    <scope>NUCLEOTIDE SEQUENCE [LARGE SCALE GENOMIC DNA]</scope>
    <source>
        <strain evidence="2">CECT 4293</strain>
    </source>
</reference>
<evidence type="ECO:0000313" key="1">
    <source>
        <dbReference type="EMBL" id="CUH43684.1"/>
    </source>
</evidence>
<accession>A0A0N7LNY1</accession>
<proteinExistence type="predicted"/>
<name>A0A0N7LNY1_9RHOB</name>
<sequence length="36" mass="4239">MRRKEARSRLDAVIFQIVADVHFEDIADFFFVANNP</sequence>
<gene>
    <name evidence="1" type="ORF">RUM4293_02579</name>
</gene>
<keyword evidence="2" id="KW-1185">Reference proteome</keyword>